<evidence type="ECO:0000313" key="8">
    <source>
        <dbReference type="EMBL" id="QDZ20567.1"/>
    </source>
</evidence>
<feature type="signal peptide" evidence="5">
    <location>
        <begin position="1"/>
        <end position="28"/>
    </location>
</feature>
<name>A0A5B8MJG0_9CHLO</name>
<comment type="similarity">
    <text evidence="1">Belongs to the tectonic family.</text>
</comment>
<organism evidence="8 9">
    <name type="scientific">Chloropicon primus</name>
    <dbReference type="NCBI Taxonomy" id="1764295"/>
    <lineage>
        <taxon>Eukaryota</taxon>
        <taxon>Viridiplantae</taxon>
        <taxon>Chlorophyta</taxon>
        <taxon>Chloropicophyceae</taxon>
        <taxon>Chloropicales</taxon>
        <taxon>Chloropicaceae</taxon>
        <taxon>Chloropicon</taxon>
    </lineage>
</organism>
<dbReference type="InterPro" id="IPR011677">
    <property type="entry name" value="TCTN1-3_dom"/>
</dbReference>
<dbReference type="PANTHER" id="PTHR14611:SF2">
    <property type="entry name" value="TECTONIC"/>
    <property type="match status" value="1"/>
</dbReference>
<dbReference type="Proteomes" id="UP000316726">
    <property type="component" value="Chromosome 4"/>
</dbReference>
<keyword evidence="3" id="KW-0970">Cilium biogenesis/degradation</keyword>
<reference evidence="8 9" key="1">
    <citation type="submission" date="2018-07" db="EMBL/GenBank/DDBJ databases">
        <title>The complete nuclear genome of the prasinophyte Chloropicon primus (CCMP1205).</title>
        <authorList>
            <person name="Pombert J.-F."/>
            <person name="Otis C."/>
            <person name="Turmel M."/>
            <person name="Lemieux C."/>
        </authorList>
    </citation>
    <scope>NUCLEOTIDE SEQUENCE [LARGE SCALE GENOMIC DNA]</scope>
    <source>
        <strain evidence="8 9">CCMP1205</strain>
    </source>
</reference>
<evidence type="ECO:0000256" key="2">
    <source>
        <dbReference type="ARBA" id="ARBA00022729"/>
    </source>
</evidence>
<feature type="domain" description="Tectonic-1-3" evidence="6">
    <location>
        <begin position="449"/>
        <end position="623"/>
    </location>
</feature>
<accession>A0A5B8MJG0</accession>
<dbReference type="AlphaFoldDB" id="A0A5B8MJG0"/>
<evidence type="ECO:0000259" key="7">
    <source>
        <dbReference type="Pfam" id="PF25752"/>
    </source>
</evidence>
<protein>
    <submittedName>
        <fullName evidence="8">Tectonic protein</fullName>
    </submittedName>
</protein>
<keyword evidence="4" id="KW-0325">Glycoprotein</keyword>
<keyword evidence="9" id="KW-1185">Reference proteome</keyword>
<dbReference type="InterPro" id="IPR057724">
    <property type="entry name" value="TCTN1-3_N"/>
</dbReference>
<feature type="chain" id="PRO_5022901286" evidence="5">
    <location>
        <begin position="29"/>
        <end position="682"/>
    </location>
</feature>
<evidence type="ECO:0000256" key="1">
    <source>
        <dbReference type="ARBA" id="ARBA00007633"/>
    </source>
</evidence>
<dbReference type="OrthoDB" id="2104337at2759"/>
<evidence type="ECO:0000256" key="3">
    <source>
        <dbReference type="ARBA" id="ARBA00022794"/>
    </source>
</evidence>
<dbReference type="Pfam" id="PF25752">
    <property type="entry name" value="DUF1619_N"/>
    <property type="match status" value="1"/>
</dbReference>
<dbReference type="EMBL" id="CP031037">
    <property type="protein sequence ID" value="QDZ20567.1"/>
    <property type="molecule type" value="Genomic_DNA"/>
</dbReference>
<evidence type="ECO:0000313" key="9">
    <source>
        <dbReference type="Proteomes" id="UP000316726"/>
    </source>
</evidence>
<evidence type="ECO:0000259" key="6">
    <source>
        <dbReference type="Pfam" id="PF07773"/>
    </source>
</evidence>
<keyword evidence="2 5" id="KW-0732">Signal</keyword>
<dbReference type="GO" id="GO:0030030">
    <property type="term" value="P:cell projection organization"/>
    <property type="evidence" value="ECO:0007669"/>
    <property type="project" value="UniProtKB-KW"/>
</dbReference>
<evidence type="ECO:0000256" key="5">
    <source>
        <dbReference type="SAM" id="SignalP"/>
    </source>
</evidence>
<dbReference type="PANTHER" id="PTHR14611">
    <property type="entry name" value="TECTONIC FAMILY MEMBER"/>
    <property type="match status" value="1"/>
</dbReference>
<dbReference type="InterPro" id="IPR040354">
    <property type="entry name" value="TCTN1-3"/>
</dbReference>
<dbReference type="Pfam" id="PF07773">
    <property type="entry name" value="TCTN_DUF1619"/>
    <property type="match status" value="1"/>
</dbReference>
<dbReference type="STRING" id="1764295.A0A5B8MJG0"/>
<feature type="domain" description="Tectonic-1-3 N-terminal" evidence="7">
    <location>
        <begin position="67"/>
        <end position="169"/>
    </location>
</feature>
<proteinExistence type="inferred from homology"/>
<evidence type="ECO:0000256" key="4">
    <source>
        <dbReference type="ARBA" id="ARBA00023180"/>
    </source>
</evidence>
<gene>
    <name evidence="8" type="ORF">A3770_04p30850</name>
</gene>
<sequence length="682" mass="72907">MRRGRSSSSSAGRGAALVLLLLVAVASAENSSSSSSSGRRLAQALYTTSLGGYKVFESYPTDWTAVDAAPQARTVQVNDIGACYCDLTANACDTNCCCDADCGAEDKALFTGCLPEAPNRPQLTYCVPKSVVQTVNLQSSGSLAVVYKTTPKKDFFSELLCVEKDNNPAFGNFFMDPGAGSSDRLTDVLSRNPGATYKTSVLGSQQAVSFESSYKANETIAVAYTTSTGTSEPKYAALSLPVAVFGDECREVELVGFLASVPEDARQNSRACLRKTRSLSTDCFAESPFLSAQYYVGGLNVATTPAKSSYVAVTVSKVSTLDSDTGAITTSGSKTVGATSYDAVSTTCSNVLKSLKYTIKHNGNGVISAVEAEVLLTNVKAQAADLASLEQEFSVVFEREGVTQSARGKSGNPGYRVNYPVLFGVDTTDAGTQKSAVSQFLAGLPMISMGAHGECSTQHTRPLPYGSQSMGSCKMNFFREQLKKFCQKDISGFVVPAVPSYCPVSESQDISRAISVRHQQLLSEATTPLPIKLLSGLFGSTAMSGTYAGNKAYVGIWGDSSPSNTADWIEFEVESIDDGMSWNEQESTCSKVVSGIQYEFLTANVGSQQNPQQKVTYARVKFTYDDWTFSNPSLDACPQPFNVYSSASFVEMDQEVDENVKPPAPPVFPKLPEDAFYPFLTN</sequence>